<dbReference type="InterPro" id="IPR029016">
    <property type="entry name" value="GAF-like_dom_sf"/>
</dbReference>
<dbReference type="PANTHER" id="PTHR43065:SF10">
    <property type="entry name" value="PEROXIDE STRESS-ACTIVATED HISTIDINE KINASE MAK3"/>
    <property type="match status" value="1"/>
</dbReference>
<comment type="catalytic activity">
    <reaction evidence="1">
        <text>ATP + protein L-histidine = ADP + protein N-phospho-L-histidine.</text>
        <dbReference type="EC" id="2.7.13.3"/>
    </reaction>
</comment>
<evidence type="ECO:0000256" key="7">
    <source>
        <dbReference type="ARBA" id="ARBA00022840"/>
    </source>
</evidence>
<dbReference type="Gene3D" id="2.60.200.20">
    <property type="match status" value="1"/>
</dbReference>
<dbReference type="InterPro" id="IPR003661">
    <property type="entry name" value="HisK_dim/P_dom"/>
</dbReference>
<proteinExistence type="predicted"/>
<dbReference type="EMBL" id="SJPF01000002">
    <property type="protein sequence ID" value="TWT34938.1"/>
    <property type="molecule type" value="Genomic_DNA"/>
</dbReference>
<organism evidence="11 12">
    <name type="scientific">Blastopirellula retiformator</name>
    <dbReference type="NCBI Taxonomy" id="2527970"/>
    <lineage>
        <taxon>Bacteria</taxon>
        <taxon>Pseudomonadati</taxon>
        <taxon>Planctomycetota</taxon>
        <taxon>Planctomycetia</taxon>
        <taxon>Pirellulales</taxon>
        <taxon>Pirellulaceae</taxon>
        <taxon>Blastopirellula</taxon>
    </lineage>
</organism>
<dbReference type="SMART" id="SM00387">
    <property type="entry name" value="HATPase_c"/>
    <property type="match status" value="1"/>
</dbReference>
<keyword evidence="12" id="KW-1185">Reference proteome</keyword>
<dbReference type="SUPFAM" id="SSF55781">
    <property type="entry name" value="GAF domain-like"/>
    <property type="match status" value="1"/>
</dbReference>
<feature type="domain" description="FHA" evidence="9">
    <location>
        <begin position="36"/>
        <end position="85"/>
    </location>
</feature>
<name>A0A5C5V8P0_9BACT</name>
<dbReference type="Pfam" id="PF13185">
    <property type="entry name" value="GAF_2"/>
    <property type="match status" value="1"/>
</dbReference>
<keyword evidence="4 11" id="KW-0808">Transferase</keyword>
<evidence type="ECO:0000313" key="12">
    <source>
        <dbReference type="Proteomes" id="UP000318878"/>
    </source>
</evidence>
<dbReference type="InterPro" id="IPR004358">
    <property type="entry name" value="Sig_transdc_His_kin-like_C"/>
</dbReference>
<reference evidence="11 12" key="1">
    <citation type="submission" date="2019-02" db="EMBL/GenBank/DDBJ databases">
        <title>Deep-cultivation of Planctomycetes and their phenomic and genomic characterization uncovers novel biology.</title>
        <authorList>
            <person name="Wiegand S."/>
            <person name="Jogler M."/>
            <person name="Boedeker C."/>
            <person name="Pinto D."/>
            <person name="Vollmers J."/>
            <person name="Rivas-Marin E."/>
            <person name="Kohn T."/>
            <person name="Peeters S.H."/>
            <person name="Heuer A."/>
            <person name="Rast P."/>
            <person name="Oberbeckmann S."/>
            <person name="Bunk B."/>
            <person name="Jeske O."/>
            <person name="Meyerdierks A."/>
            <person name="Storesund J.E."/>
            <person name="Kallscheuer N."/>
            <person name="Luecker S."/>
            <person name="Lage O.M."/>
            <person name="Pohl T."/>
            <person name="Merkel B.J."/>
            <person name="Hornburger P."/>
            <person name="Mueller R.-W."/>
            <person name="Bruemmer F."/>
            <person name="Labrenz M."/>
            <person name="Spormann A.M."/>
            <person name="Op Den Camp H."/>
            <person name="Overmann J."/>
            <person name="Amann R."/>
            <person name="Jetten M.S.M."/>
            <person name="Mascher T."/>
            <person name="Medema M.H."/>
            <person name="Devos D.P."/>
            <person name="Kaster A.-K."/>
            <person name="Ovreas L."/>
            <person name="Rohde M."/>
            <person name="Galperin M.Y."/>
            <person name="Jogler C."/>
        </authorList>
    </citation>
    <scope>NUCLEOTIDE SEQUENCE [LARGE SCALE GENOMIC DNA]</scope>
    <source>
        <strain evidence="11 12">Enr8</strain>
    </source>
</reference>
<comment type="caution">
    <text evidence="11">The sequence shown here is derived from an EMBL/GenBank/DDBJ whole genome shotgun (WGS) entry which is preliminary data.</text>
</comment>
<keyword evidence="6" id="KW-0418">Kinase</keyword>
<dbReference type="SUPFAM" id="SSF49879">
    <property type="entry name" value="SMAD/FHA domain"/>
    <property type="match status" value="1"/>
</dbReference>
<dbReference type="PRINTS" id="PR00344">
    <property type="entry name" value="BCTRLSENSOR"/>
</dbReference>
<dbReference type="InterPro" id="IPR003018">
    <property type="entry name" value="GAF"/>
</dbReference>
<dbReference type="Proteomes" id="UP000318878">
    <property type="component" value="Unassembled WGS sequence"/>
</dbReference>
<evidence type="ECO:0000313" key="11">
    <source>
        <dbReference type="EMBL" id="TWT34938.1"/>
    </source>
</evidence>
<dbReference type="Pfam" id="PF00498">
    <property type="entry name" value="FHA"/>
    <property type="match status" value="1"/>
</dbReference>
<dbReference type="EC" id="2.7.13.3" evidence="2"/>
<dbReference type="CDD" id="cd00082">
    <property type="entry name" value="HisKA"/>
    <property type="match status" value="1"/>
</dbReference>
<dbReference type="PANTHER" id="PTHR43065">
    <property type="entry name" value="SENSOR HISTIDINE KINASE"/>
    <property type="match status" value="1"/>
</dbReference>
<evidence type="ECO:0000256" key="3">
    <source>
        <dbReference type="ARBA" id="ARBA00022553"/>
    </source>
</evidence>
<dbReference type="GO" id="GO:0005524">
    <property type="term" value="F:ATP binding"/>
    <property type="evidence" value="ECO:0007669"/>
    <property type="project" value="UniProtKB-KW"/>
</dbReference>
<dbReference type="RefSeq" id="WP_246120047.1">
    <property type="nucleotide sequence ID" value="NZ_SJPF01000002.1"/>
</dbReference>
<dbReference type="SUPFAM" id="SSF47384">
    <property type="entry name" value="Homodimeric domain of signal transducing histidine kinase"/>
    <property type="match status" value="1"/>
</dbReference>
<dbReference type="InterPro" id="IPR005467">
    <property type="entry name" value="His_kinase_dom"/>
</dbReference>
<dbReference type="Pfam" id="PF02518">
    <property type="entry name" value="HATPase_c"/>
    <property type="match status" value="1"/>
</dbReference>
<evidence type="ECO:0000256" key="8">
    <source>
        <dbReference type="ARBA" id="ARBA00023012"/>
    </source>
</evidence>
<keyword evidence="7" id="KW-0067">ATP-binding</keyword>
<feature type="domain" description="Histidine kinase" evidence="10">
    <location>
        <begin position="352"/>
        <end position="566"/>
    </location>
</feature>
<dbReference type="InterPro" id="IPR003594">
    <property type="entry name" value="HATPase_dom"/>
</dbReference>
<dbReference type="InterPro" id="IPR036890">
    <property type="entry name" value="HATPase_C_sf"/>
</dbReference>
<evidence type="ECO:0000259" key="9">
    <source>
        <dbReference type="PROSITE" id="PS50006"/>
    </source>
</evidence>
<gene>
    <name evidence="11" type="primary">zraS_5</name>
    <name evidence="11" type="ORF">Enr8_23540</name>
</gene>
<evidence type="ECO:0000256" key="4">
    <source>
        <dbReference type="ARBA" id="ARBA00022679"/>
    </source>
</evidence>
<evidence type="ECO:0000256" key="5">
    <source>
        <dbReference type="ARBA" id="ARBA00022741"/>
    </source>
</evidence>
<dbReference type="InterPro" id="IPR000253">
    <property type="entry name" value="FHA_dom"/>
</dbReference>
<protein>
    <recommendedName>
        <fullName evidence="2">histidine kinase</fullName>
        <ecNumber evidence="2">2.7.13.3</ecNumber>
    </recommendedName>
</protein>
<keyword evidence="5" id="KW-0547">Nucleotide-binding</keyword>
<sequence>MGQSSIRQLREQDVPSLFVIQGNDQGRRFELNDAVTSIGRDRTNTIQLHDTEISRRHAEIRLDGSRYELIDQESSNGCFINNELANRGYLTSGDRVQLGRTLMIFTHAETASEVRDAHRDPLIRQENVPDGSRIIRTVHHSEGSQIFMLPGGEGPETEWFTTARANLQLMYHTALAVSRTLDIDQLLDYIMGLVFDWIDADRGCVMLLDEESMHFTPKARRFRPGRQGADEAIVISRTILDFVLEKREGVLTTNASDDSRWDPAGSIITQGVREAICVPMQGRYGIVGAIYLDTFTAPGDAALQKKRRFNDDHLKLMVAVAHQAALAVEDTNYYSAVVQSERLAAVGQAVAAISHHVKNILQGIRGGSYLVEEGIKGTDVPLIEKGWGIVERNQERISTLVMDMLSYSKEREPDLTAANVNDTVGDVVELMQSRAAEFGVALNYTPLPLEIQLMFDVEGLHRAVLNVLSNAIDACQTVETPKVDVTVSLDEQTHRLNIDVVDNGCGIPPEKIDSIFTAFESSKGNRGTGLGLPVSQKILREHGGDIVVESSPGAGSRFTLYFPAHIAAPSPSPLDRPTQMD</sequence>
<dbReference type="AlphaFoldDB" id="A0A5C5V8P0"/>
<dbReference type="CDD" id="cd00075">
    <property type="entry name" value="HATPase"/>
    <property type="match status" value="1"/>
</dbReference>
<evidence type="ECO:0000256" key="2">
    <source>
        <dbReference type="ARBA" id="ARBA00012438"/>
    </source>
</evidence>
<dbReference type="Gene3D" id="3.30.450.40">
    <property type="match status" value="1"/>
</dbReference>
<accession>A0A5C5V8P0</accession>
<dbReference type="PROSITE" id="PS50006">
    <property type="entry name" value="FHA_DOMAIN"/>
    <property type="match status" value="1"/>
</dbReference>
<dbReference type="SUPFAM" id="SSF55874">
    <property type="entry name" value="ATPase domain of HSP90 chaperone/DNA topoisomerase II/histidine kinase"/>
    <property type="match status" value="1"/>
</dbReference>
<evidence type="ECO:0000256" key="1">
    <source>
        <dbReference type="ARBA" id="ARBA00000085"/>
    </source>
</evidence>
<dbReference type="SMART" id="SM00065">
    <property type="entry name" value="GAF"/>
    <property type="match status" value="1"/>
</dbReference>
<dbReference type="InterPro" id="IPR008984">
    <property type="entry name" value="SMAD_FHA_dom_sf"/>
</dbReference>
<dbReference type="CDD" id="cd00060">
    <property type="entry name" value="FHA"/>
    <property type="match status" value="1"/>
</dbReference>
<dbReference type="GO" id="GO:0000155">
    <property type="term" value="F:phosphorelay sensor kinase activity"/>
    <property type="evidence" value="ECO:0007669"/>
    <property type="project" value="InterPro"/>
</dbReference>
<dbReference type="SMART" id="SM00240">
    <property type="entry name" value="FHA"/>
    <property type="match status" value="1"/>
</dbReference>
<keyword evidence="8" id="KW-0902">Two-component regulatory system</keyword>
<dbReference type="PROSITE" id="PS50109">
    <property type="entry name" value="HIS_KIN"/>
    <property type="match status" value="1"/>
</dbReference>
<evidence type="ECO:0000259" key="10">
    <source>
        <dbReference type="PROSITE" id="PS50109"/>
    </source>
</evidence>
<evidence type="ECO:0000256" key="6">
    <source>
        <dbReference type="ARBA" id="ARBA00022777"/>
    </source>
</evidence>
<dbReference type="Gene3D" id="3.30.565.10">
    <property type="entry name" value="Histidine kinase-like ATPase, C-terminal domain"/>
    <property type="match status" value="1"/>
</dbReference>
<dbReference type="Gene3D" id="1.10.287.130">
    <property type="match status" value="1"/>
</dbReference>
<keyword evidence="3" id="KW-0597">Phosphoprotein</keyword>
<dbReference type="InterPro" id="IPR036097">
    <property type="entry name" value="HisK_dim/P_sf"/>
</dbReference>